<sequence length="325" mass="36981">MTREEFAGKLQALLGDKVVFAPGANFASLAATAEAAEQSQTNDAFSDKWGRYDQSEEKQRLYEMQRKWYLDLYGFSGEEDLASFLEGRGVIFDAGCGLGYKAAWFAELAPHSLVIGIDFSDAARQAAQNYRHLPNLFFIRGDIAATPFPDGSVDYVSCDQVIMHTQNPDLTFAELTRITRKGGGEFACYFYRKKALPRELLDDHFRLRCKEMASDELWAMSEQLTELGKRLSELKVSFDAPDIPALGIKGGRYDIQRFLYWNFIKCFWSEELGPETSVVTNYDWYSPSNARRYGKEEVLALVEQQGLATRHFHEEEACYSGRFGR</sequence>
<reference evidence="2 3" key="1">
    <citation type="submission" date="2020-12" db="EMBL/GenBank/DDBJ databases">
        <title>Geomonas sp. Red421, isolated from paddy soil.</title>
        <authorList>
            <person name="Xu Z."/>
            <person name="Zhang Z."/>
            <person name="Masuda Y."/>
            <person name="Itoh H."/>
            <person name="Senoo K."/>
        </authorList>
    </citation>
    <scope>NUCLEOTIDE SEQUENCE [LARGE SCALE GENOMIC DNA]</scope>
    <source>
        <strain evidence="2 3">Red421</strain>
    </source>
</reference>
<dbReference type="GO" id="GO:0008168">
    <property type="term" value="F:methyltransferase activity"/>
    <property type="evidence" value="ECO:0007669"/>
    <property type="project" value="UniProtKB-KW"/>
</dbReference>
<dbReference type="RefSeq" id="WP_199388200.1">
    <property type="nucleotide sequence ID" value="NZ_JAEMHL010000002.1"/>
</dbReference>
<evidence type="ECO:0000313" key="3">
    <source>
        <dbReference type="Proteomes" id="UP000614714"/>
    </source>
</evidence>
<dbReference type="Proteomes" id="UP000614714">
    <property type="component" value="Unassembled WGS sequence"/>
</dbReference>
<comment type="caution">
    <text evidence="2">The sequence shown here is derived from an EMBL/GenBank/DDBJ whole genome shotgun (WGS) entry which is preliminary data.</text>
</comment>
<dbReference type="SUPFAM" id="SSF53335">
    <property type="entry name" value="S-adenosyl-L-methionine-dependent methyltransferases"/>
    <property type="match status" value="1"/>
</dbReference>
<name>A0ABS0YBJ2_9BACT</name>
<dbReference type="CDD" id="cd02440">
    <property type="entry name" value="AdoMet_MTases"/>
    <property type="match status" value="1"/>
</dbReference>
<protein>
    <submittedName>
        <fullName evidence="2">Class I SAM-dependent methyltransferase</fullName>
    </submittedName>
</protein>
<evidence type="ECO:0000259" key="1">
    <source>
        <dbReference type="Pfam" id="PF08241"/>
    </source>
</evidence>
<keyword evidence="3" id="KW-1185">Reference proteome</keyword>
<accession>A0ABS0YBJ2</accession>
<evidence type="ECO:0000313" key="2">
    <source>
        <dbReference type="EMBL" id="MBJ6749678.1"/>
    </source>
</evidence>
<organism evidence="2 3">
    <name type="scientific">Geomonas anaerohicana</name>
    <dbReference type="NCBI Taxonomy" id="2798583"/>
    <lineage>
        <taxon>Bacteria</taxon>
        <taxon>Pseudomonadati</taxon>
        <taxon>Thermodesulfobacteriota</taxon>
        <taxon>Desulfuromonadia</taxon>
        <taxon>Geobacterales</taxon>
        <taxon>Geobacteraceae</taxon>
        <taxon>Geomonas</taxon>
    </lineage>
</organism>
<dbReference type="InterPro" id="IPR013216">
    <property type="entry name" value="Methyltransf_11"/>
</dbReference>
<dbReference type="GO" id="GO:0032259">
    <property type="term" value="P:methylation"/>
    <property type="evidence" value="ECO:0007669"/>
    <property type="project" value="UniProtKB-KW"/>
</dbReference>
<feature type="domain" description="Methyltransferase type 11" evidence="1">
    <location>
        <begin position="93"/>
        <end position="183"/>
    </location>
</feature>
<dbReference type="Gene3D" id="3.40.50.150">
    <property type="entry name" value="Vaccinia Virus protein VP39"/>
    <property type="match status" value="1"/>
</dbReference>
<gene>
    <name evidence="2" type="ORF">JFN91_05590</name>
</gene>
<keyword evidence="2" id="KW-0808">Transferase</keyword>
<proteinExistence type="predicted"/>
<keyword evidence="2" id="KW-0489">Methyltransferase</keyword>
<dbReference type="PANTHER" id="PTHR43591">
    <property type="entry name" value="METHYLTRANSFERASE"/>
    <property type="match status" value="1"/>
</dbReference>
<dbReference type="InterPro" id="IPR029063">
    <property type="entry name" value="SAM-dependent_MTases_sf"/>
</dbReference>
<dbReference type="EMBL" id="JAEMHL010000002">
    <property type="protein sequence ID" value="MBJ6749678.1"/>
    <property type="molecule type" value="Genomic_DNA"/>
</dbReference>
<dbReference type="PANTHER" id="PTHR43591:SF24">
    <property type="entry name" value="2-METHOXY-6-POLYPRENYL-1,4-BENZOQUINOL METHYLASE, MITOCHONDRIAL"/>
    <property type="match status" value="1"/>
</dbReference>
<dbReference type="Pfam" id="PF08241">
    <property type="entry name" value="Methyltransf_11"/>
    <property type="match status" value="1"/>
</dbReference>